<dbReference type="GO" id="GO:0055085">
    <property type="term" value="P:transmembrane transport"/>
    <property type="evidence" value="ECO:0007669"/>
    <property type="project" value="InterPro"/>
</dbReference>
<sequence>MEKLLYFFINPLPLKIELSIVFILLNQFIRGLVYKKIESRKVSRAKRYKSKKKYFYISNVVLFLILIILWLQNIRSVGTVVSILGAGIAVALQEVILALAGWFFIIIRHPFDIGDRIEIENIIGDVIDIRLFQFSVLEVKGDNFGKQSTARIINFPNSVVFKNPVFNSTKEFDYIWDEMAITLTYESNWKLAERELKRFIEKITEGNEENIRKQMKNSKNRYPIEYTYLSPKIYVSIVDSGILIVIRYMVRVREQRKYIDQISRFLLELVAKHKDIDLAYNTYRIVK</sequence>
<evidence type="ECO:0000256" key="5">
    <source>
        <dbReference type="SAM" id="Phobius"/>
    </source>
</evidence>
<dbReference type="InterPro" id="IPR010920">
    <property type="entry name" value="LSM_dom_sf"/>
</dbReference>
<organism evidence="7 8">
    <name type="scientific">candidate division TA06 bacterium</name>
    <dbReference type="NCBI Taxonomy" id="2250710"/>
    <lineage>
        <taxon>Bacteria</taxon>
        <taxon>Bacteria division TA06</taxon>
    </lineage>
</organism>
<feature type="transmembrane region" description="Helical" evidence="5">
    <location>
        <begin position="12"/>
        <end position="33"/>
    </location>
</feature>
<comment type="caution">
    <text evidence="7">The sequence shown here is derived from an EMBL/GenBank/DDBJ whole genome shotgun (WGS) entry which is preliminary data.</text>
</comment>
<dbReference type="Gene3D" id="2.30.30.60">
    <property type="match status" value="1"/>
</dbReference>
<feature type="domain" description="Mechanosensitive ion channel MscS" evidence="6">
    <location>
        <begin position="95"/>
        <end position="167"/>
    </location>
</feature>
<evidence type="ECO:0000259" key="6">
    <source>
        <dbReference type="Pfam" id="PF00924"/>
    </source>
</evidence>
<feature type="transmembrane region" description="Helical" evidence="5">
    <location>
        <begin position="54"/>
        <end position="71"/>
    </location>
</feature>
<dbReference type="EMBL" id="QNBC01000139">
    <property type="protein sequence ID" value="RKX64712.1"/>
    <property type="molecule type" value="Genomic_DNA"/>
</dbReference>
<reference evidence="7 8" key="1">
    <citation type="submission" date="2018-06" db="EMBL/GenBank/DDBJ databases">
        <title>Extensive metabolic versatility and redundancy in microbially diverse, dynamic hydrothermal sediments.</title>
        <authorList>
            <person name="Dombrowski N."/>
            <person name="Teske A."/>
            <person name="Baker B.J."/>
        </authorList>
    </citation>
    <scope>NUCLEOTIDE SEQUENCE [LARGE SCALE GENOMIC DNA]</scope>
    <source>
        <strain evidence="7">B35_G9</strain>
    </source>
</reference>
<name>A0A660S575_UNCT6</name>
<evidence type="ECO:0000256" key="2">
    <source>
        <dbReference type="ARBA" id="ARBA00022692"/>
    </source>
</evidence>
<dbReference type="InterPro" id="IPR023408">
    <property type="entry name" value="MscS_beta-dom_sf"/>
</dbReference>
<keyword evidence="4 5" id="KW-0472">Membrane</keyword>
<dbReference type="InterPro" id="IPR006685">
    <property type="entry name" value="MscS_channel_2nd"/>
</dbReference>
<keyword evidence="3 5" id="KW-1133">Transmembrane helix</keyword>
<dbReference type="SUPFAM" id="SSF50182">
    <property type="entry name" value="Sm-like ribonucleoproteins"/>
    <property type="match status" value="1"/>
</dbReference>
<evidence type="ECO:0000256" key="1">
    <source>
        <dbReference type="ARBA" id="ARBA00004370"/>
    </source>
</evidence>
<evidence type="ECO:0000256" key="3">
    <source>
        <dbReference type="ARBA" id="ARBA00022989"/>
    </source>
</evidence>
<evidence type="ECO:0000256" key="4">
    <source>
        <dbReference type="ARBA" id="ARBA00023136"/>
    </source>
</evidence>
<accession>A0A660S575</accession>
<protein>
    <submittedName>
        <fullName evidence="7">Mechanosensitive ion channel family protein</fullName>
    </submittedName>
</protein>
<dbReference type="AlphaFoldDB" id="A0A660S575"/>
<gene>
    <name evidence="7" type="ORF">DRP44_07830</name>
</gene>
<proteinExistence type="predicted"/>
<comment type="subcellular location">
    <subcellularLocation>
        <location evidence="1">Membrane</location>
    </subcellularLocation>
</comment>
<dbReference type="GO" id="GO:0016020">
    <property type="term" value="C:membrane"/>
    <property type="evidence" value="ECO:0007669"/>
    <property type="project" value="UniProtKB-SubCell"/>
</dbReference>
<evidence type="ECO:0000313" key="8">
    <source>
        <dbReference type="Proteomes" id="UP000282321"/>
    </source>
</evidence>
<dbReference type="Pfam" id="PF00924">
    <property type="entry name" value="MS_channel_2nd"/>
    <property type="match status" value="1"/>
</dbReference>
<feature type="transmembrane region" description="Helical" evidence="5">
    <location>
        <begin position="83"/>
        <end position="107"/>
    </location>
</feature>
<evidence type="ECO:0000313" key="7">
    <source>
        <dbReference type="EMBL" id="RKX64712.1"/>
    </source>
</evidence>
<dbReference type="Proteomes" id="UP000282321">
    <property type="component" value="Unassembled WGS sequence"/>
</dbReference>
<keyword evidence="2 5" id="KW-0812">Transmembrane</keyword>
<dbReference type="PANTHER" id="PTHR30566:SF5">
    <property type="entry name" value="MECHANOSENSITIVE ION CHANNEL PROTEIN 1, MITOCHONDRIAL-RELATED"/>
    <property type="match status" value="1"/>
</dbReference>
<dbReference type="PANTHER" id="PTHR30566">
    <property type="entry name" value="YNAI-RELATED MECHANOSENSITIVE ION CHANNEL"/>
    <property type="match status" value="1"/>
</dbReference>